<evidence type="ECO:0000313" key="8">
    <source>
        <dbReference type="EMBL" id="RCU58358.1"/>
    </source>
</evidence>
<dbReference type="EC" id="4.1.2.25" evidence="6"/>
<dbReference type="Gene3D" id="3.30.1130.10">
    <property type="match status" value="1"/>
</dbReference>
<organism evidence="8 9">
    <name type="scientific">Oceanihabitans sediminis</name>
    <dbReference type="NCBI Taxonomy" id="1812012"/>
    <lineage>
        <taxon>Bacteria</taxon>
        <taxon>Pseudomonadati</taxon>
        <taxon>Bacteroidota</taxon>
        <taxon>Flavobacteriia</taxon>
        <taxon>Flavobacteriales</taxon>
        <taxon>Flavobacteriaceae</taxon>
        <taxon>Oceanihabitans</taxon>
    </lineage>
</organism>
<keyword evidence="4 6" id="KW-0289">Folate biosynthesis</keyword>
<dbReference type="InterPro" id="IPR043133">
    <property type="entry name" value="GTP-CH-I_C/QueF"/>
</dbReference>
<evidence type="ECO:0000256" key="1">
    <source>
        <dbReference type="ARBA" id="ARBA00001353"/>
    </source>
</evidence>
<evidence type="ECO:0000256" key="5">
    <source>
        <dbReference type="ARBA" id="ARBA00023239"/>
    </source>
</evidence>
<name>A0A368P755_9FLAO</name>
<dbReference type="Pfam" id="PF02152">
    <property type="entry name" value="FolB"/>
    <property type="match status" value="1"/>
</dbReference>
<proteinExistence type="inferred from homology"/>
<feature type="domain" description="Dihydroneopterin aldolase/epimerase" evidence="7">
    <location>
        <begin position="4"/>
        <end position="116"/>
    </location>
</feature>
<comment type="pathway">
    <text evidence="2 6">Cofactor biosynthesis; tetrahydrofolate biosynthesis; 2-amino-4-hydroxy-6-hydroxymethyl-7,8-dihydropteridine diphosphate from 7,8-dihydroneopterin triphosphate: step 3/4.</text>
</comment>
<dbReference type="AlphaFoldDB" id="A0A368P755"/>
<comment type="similarity">
    <text evidence="3 6">Belongs to the DHNA family.</text>
</comment>
<dbReference type="GO" id="GO:0046654">
    <property type="term" value="P:tetrahydrofolate biosynthetic process"/>
    <property type="evidence" value="ECO:0007669"/>
    <property type="project" value="UniProtKB-UniRule"/>
</dbReference>
<keyword evidence="9" id="KW-1185">Reference proteome</keyword>
<dbReference type="InterPro" id="IPR006156">
    <property type="entry name" value="Dihydroneopterin_aldolase"/>
</dbReference>
<dbReference type="PANTHER" id="PTHR42844:SF1">
    <property type="entry name" value="DIHYDRONEOPTERIN ALDOLASE 1-RELATED"/>
    <property type="match status" value="1"/>
</dbReference>
<dbReference type="NCBIfam" id="TIGR00526">
    <property type="entry name" value="folB_dom"/>
    <property type="match status" value="1"/>
</dbReference>
<dbReference type="UniPathway" id="UPA00077">
    <property type="reaction ID" value="UER00154"/>
</dbReference>
<dbReference type="SUPFAM" id="SSF55620">
    <property type="entry name" value="Tetrahydrobiopterin biosynthesis enzymes-like"/>
    <property type="match status" value="1"/>
</dbReference>
<dbReference type="PANTHER" id="PTHR42844">
    <property type="entry name" value="DIHYDRONEOPTERIN ALDOLASE 1-RELATED"/>
    <property type="match status" value="1"/>
</dbReference>
<accession>A0A368P755</accession>
<evidence type="ECO:0000256" key="2">
    <source>
        <dbReference type="ARBA" id="ARBA00005013"/>
    </source>
</evidence>
<comment type="catalytic activity">
    <reaction evidence="1 6">
        <text>7,8-dihydroneopterin = 6-hydroxymethyl-7,8-dihydropterin + glycolaldehyde</text>
        <dbReference type="Rhea" id="RHEA:10540"/>
        <dbReference type="ChEBI" id="CHEBI:17001"/>
        <dbReference type="ChEBI" id="CHEBI:17071"/>
        <dbReference type="ChEBI" id="CHEBI:44841"/>
        <dbReference type="EC" id="4.1.2.25"/>
    </reaction>
</comment>
<gene>
    <name evidence="8" type="primary">folB</name>
    <name evidence="8" type="ORF">DU428_03000</name>
</gene>
<reference evidence="8 9" key="1">
    <citation type="submission" date="2018-07" db="EMBL/GenBank/DDBJ databases">
        <title>Oceanihabitans testaceum sp. nov., isolated from marine sediment.</title>
        <authorList>
            <person name="Li C.-M."/>
        </authorList>
    </citation>
    <scope>NUCLEOTIDE SEQUENCE [LARGE SCALE GENOMIC DNA]</scope>
    <source>
        <strain evidence="8 9">S9-10</strain>
    </source>
</reference>
<dbReference type="NCBIfam" id="TIGR00525">
    <property type="entry name" value="folB"/>
    <property type="match status" value="1"/>
</dbReference>
<dbReference type="OrthoDB" id="9803748at2"/>
<comment type="function">
    <text evidence="6">Catalyzes the conversion of 7,8-dihydroneopterin to 6-hydroxymethyl-7,8-dihydropterin.</text>
</comment>
<evidence type="ECO:0000259" key="7">
    <source>
        <dbReference type="SMART" id="SM00905"/>
    </source>
</evidence>
<evidence type="ECO:0000256" key="4">
    <source>
        <dbReference type="ARBA" id="ARBA00022909"/>
    </source>
</evidence>
<dbReference type="GO" id="GO:0004150">
    <property type="term" value="F:dihydroneopterin aldolase activity"/>
    <property type="evidence" value="ECO:0007669"/>
    <property type="project" value="UniProtKB-UniRule"/>
</dbReference>
<evidence type="ECO:0000256" key="3">
    <source>
        <dbReference type="ARBA" id="ARBA00005708"/>
    </source>
</evidence>
<evidence type="ECO:0000256" key="6">
    <source>
        <dbReference type="RuleBase" id="RU362079"/>
    </source>
</evidence>
<protein>
    <recommendedName>
        <fullName evidence="6">7,8-dihydroneopterin aldolase</fullName>
        <ecNumber evidence="6">4.1.2.25</ecNumber>
    </recommendedName>
</protein>
<dbReference type="RefSeq" id="WP_072347796.1">
    <property type="nucleotide sequence ID" value="NZ_JAWVXR010000001.1"/>
</dbReference>
<evidence type="ECO:0000313" key="9">
    <source>
        <dbReference type="Proteomes" id="UP000252249"/>
    </source>
</evidence>
<dbReference type="GO" id="GO:0005737">
    <property type="term" value="C:cytoplasm"/>
    <property type="evidence" value="ECO:0007669"/>
    <property type="project" value="TreeGrafter"/>
</dbReference>
<keyword evidence="5 6" id="KW-0456">Lyase</keyword>
<dbReference type="SMART" id="SM00905">
    <property type="entry name" value="FolB"/>
    <property type="match status" value="1"/>
</dbReference>
<sequence length="123" mass="13778">MGIIKVENIRVFANHGCLTEETKIGSDYRVDLKVKADLQKSANTDDLKDTVDYVFLNKVVREEMAKPSRLLETVAKRILSRIFAEDKLITIATVAVSKINPPIGGDVEMVTIEMTEKRKIASK</sequence>
<dbReference type="Proteomes" id="UP000252249">
    <property type="component" value="Unassembled WGS sequence"/>
</dbReference>
<dbReference type="InterPro" id="IPR006157">
    <property type="entry name" value="FolB_dom"/>
</dbReference>
<comment type="caution">
    <text evidence="8">The sequence shown here is derived from an EMBL/GenBank/DDBJ whole genome shotgun (WGS) entry which is preliminary data.</text>
</comment>
<dbReference type="GO" id="GO:0046656">
    <property type="term" value="P:folic acid biosynthetic process"/>
    <property type="evidence" value="ECO:0007669"/>
    <property type="project" value="UniProtKB-UniRule"/>
</dbReference>
<dbReference type="EMBL" id="QPIG01000001">
    <property type="protein sequence ID" value="RCU58358.1"/>
    <property type="molecule type" value="Genomic_DNA"/>
</dbReference>